<dbReference type="InterPro" id="IPR036249">
    <property type="entry name" value="Thioredoxin-like_sf"/>
</dbReference>
<comment type="similarity">
    <text evidence="2">Belongs to the thioredoxin family. DsbA subfamily.</text>
</comment>
<keyword evidence="11" id="KW-1185">Reference proteome</keyword>
<feature type="signal peptide" evidence="8">
    <location>
        <begin position="1"/>
        <end position="29"/>
    </location>
</feature>
<evidence type="ECO:0000256" key="4">
    <source>
        <dbReference type="ARBA" id="ARBA00022729"/>
    </source>
</evidence>
<gene>
    <name evidence="10" type="ORF">ASR47_100921</name>
</gene>
<dbReference type="CDD" id="cd03019">
    <property type="entry name" value="DsbA_DsbA"/>
    <property type="match status" value="1"/>
</dbReference>
<dbReference type="InterPro" id="IPR013766">
    <property type="entry name" value="Thioredoxin_domain"/>
</dbReference>
<comment type="caution">
    <text evidence="10">The sequence shown here is derived from an EMBL/GenBank/DDBJ whole genome shotgun (WGS) entry which is preliminary data.</text>
</comment>
<comment type="subcellular location">
    <subcellularLocation>
        <location evidence="1">Periplasm</location>
    </subcellularLocation>
</comment>
<dbReference type="Pfam" id="PF01323">
    <property type="entry name" value="DSBA"/>
    <property type="match status" value="1"/>
</dbReference>
<dbReference type="RefSeq" id="WP_065307981.1">
    <property type="nucleotide sequence ID" value="NZ_LOCQ01000054.1"/>
</dbReference>
<dbReference type="PANTHER" id="PTHR35891:SF3">
    <property type="entry name" value="THIOL:DISULFIDE INTERCHANGE PROTEIN DSBL"/>
    <property type="match status" value="1"/>
</dbReference>
<feature type="chain" id="PRO_5008355496" description="Thiol:disulfide interchange protein DsbA" evidence="8">
    <location>
        <begin position="30"/>
        <end position="229"/>
    </location>
</feature>
<dbReference type="PANTHER" id="PTHR35891">
    <property type="entry name" value="THIOL:DISULFIDE INTERCHANGE PROTEIN DSBA"/>
    <property type="match status" value="1"/>
</dbReference>
<keyword evidence="5" id="KW-0574">Periplasm</keyword>
<evidence type="ECO:0000256" key="2">
    <source>
        <dbReference type="ARBA" id="ARBA00005791"/>
    </source>
</evidence>
<dbReference type="Gene3D" id="3.40.30.10">
    <property type="entry name" value="Glutaredoxin"/>
    <property type="match status" value="1"/>
</dbReference>
<keyword evidence="7" id="KW-0676">Redox-active center</keyword>
<accession>A0A1A7C0D9</accession>
<dbReference type="InterPro" id="IPR001853">
    <property type="entry name" value="DSBA-like_thioredoxin_dom"/>
</dbReference>
<evidence type="ECO:0000256" key="8">
    <source>
        <dbReference type="SAM" id="SignalP"/>
    </source>
</evidence>
<sequence length="229" mass="25457">MRFPRFLRSLLRPVLAATFLLAATGGAMAADTGFTTLATPQRADTGKKVEVVEYFMYSCPHCNALEPLMHDWLKKQGDAVAFRRVHLAFSGPKDPQAHAYATLESMGVLEQYHAKIFRAIHVDRNRLMTDGAILELLVKNGIDKAKYLEMFNSFGVQTKLKRNEQLITASKIDSAPTIVIDGRFVTSPAQLSRPGQSERQTQEATLRVMDELVARTLKERGPVAAPAKK</sequence>
<evidence type="ECO:0000256" key="1">
    <source>
        <dbReference type="ARBA" id="ARBA00004418"/>
    </source>
</evidence>
<feature type="domain" description="Thioredoxin" evidence="9">
    <location>
        <begin position="10"/>
        <end position="156"/>
    </location>
</feature>
<dbReference type="InterPro" id="IPR023205">
    <property type="entry name" value="DsbA/DsbL"/>
</dbReference>
<evidence type="ECO:0000256" key="5">
    <source>
        <dbReference type="ARBA" id="ARBA00022764"/>
    </source>
</evidence>
<dbReference type="AlphaFoldDB" id="A0A1A7C0D9"/>
<name>A0A1A7C0D9_9BURK</name>
<keyword evidence="4 8" id="KW-0732">Signal</keyword>
<evidence type="ECO:0000313" key="11">
    <source>
        <dbReference type="Proteomes" id="UP000092713"/>
    </source>
</evidence>
<dbReference type="Proteomes" id="UP000092713">
    <property type="component" value="Unassembled WGS sequence"/>
</dbReference>
<evidence type="ECO:0000256" key="6">
    <source>
        <dbReference type="ARBA" id="ARBA00023157"/>
    </source>
</evidence>
<dbReference type="STRING" id="1747903.ASR47_100921"/>
<evidence type="ECO:0000313" key="10">
    <source>
        <dbReference type="EMBL" id="OBV39207.1"/>
    </source>
</evidence>
<evidence type="ECO:0000256" key="7">
    <source>
        <dbReference type="ARBA" id="ARBA00023284"/>
    </source>
</evidence>
<proteinExistence type="inferred from homology"/>
<organism evidence="10 11">
    <name type="scientific">Janthinobacterium psychrotolerans</name>
    <dbReference type="NCBI Taxonomy" id="1747903"/>
    <lineage>
        <taxon>Bacteria</taxon>
        <taxon>Pseudomonadati</taxon>
        <taxon>Pseudomonadota</taxon>
        <taxon>Betaproteobacteria</taxon>
        <taxon>Burkholderiales</taxon>
        <taxon>Oxalobacteraceae</taxon>
        <taxon>Janthinobacterium</taxon>
    </lineage>
</organism>
<protein>
    <recommendedName>
        <fullName evidence="3">Thiol:disulfide interchange protein DsbA</fullName>
    </recommendedName>
</protein>
<dbReference type="PROSITE" id="PS51352">
    <property type="entry name" value="THIOREDOXIN_2"/>
    <property type="match status" value="1"/>
</dbReference>
<dbReference type="GO" id="GO:0016491">
    <property type="term" value="F:oxidoreductase activity"/>
    <property type="evidence" value="ECO:0007669"/>
    <property type="project" value="InterPro"/>
</dbReference>
<dbReference type="InterPro" id="IPR050824">
    <property type="entry name" value="Thiol_disulfide_DsbA"/>
</dbReference>
<keyword evidence="6" id="KW-1015">Disulfide bond</keyword>
<evidence type="ECO:0000256" key="3">
    <source>
        <dbReference type="ARBA" id="ARBA00013831"/>
    </source>
</evidence>
<reference evidence="10 11" key="1">
    <citation type="submission" date="2016-04" db="EMBL/GenBank/DDBJ databases">
        <title>Draft genome sequence of Janthinobacterium psychrotolerans sp. nov., isolated from freshwater sediments in Denmark.</title>
        <authorList>
            <person name="Gong X."/>
            <person name="Skrivergaard S."/>
            <person name="Korsgaard B.S."/>
            <person name="Schreiber L."/>
            <person name="Marshall I.P."/>
            <person name="Finster K."/>
            <person name="Schramm A."/>
        </authorList>
    </citation>
    <scope>NUCLEOTIDE SEQUENCE [LARGE SCALE GENOMIC DNA]</scope>
    <source>
        <strain evidence="10 11">S3-2</strain>
    </source>
</reference>
<dbReference type="EMBL" id="LOCQ01000054">
    <property type="protein sequence ID" value="OBV39207.1"/>
    <property type="molecule type" value="Genomic_DNA"/>
</dbReference>
<evidence type="ECO:0000259" key="9">
    <source>
        <dbReference type="PROSITE" id="PS51352"/>
    </source>
</evidence>
<dbReference type="GO" id="GO:0042597">
    <property type="term" value="C:periplasmic space"/>
    <property type="evidence" value="ECO:0007669"/>
    <property type="project" value="UniProtKB-SubCell"/>
</dbReference>
<dbReference type="OrthoDB" id="9784896at2"/>
<dbReference type="SUPFAM" id="SSF52833">
    <property type="entry name" value="Thioredoxin-like"/>
    <property type="match status" value="1"/>
</dbReference>